<keyword evidence="1" id="KW-0472">Membrane</keyword>
<name>A0A5C6FW50_9PLAN</name>
<proteinExistence type="predicted"/>
<accession>A0A5C6FW50</accession>
<keyword evidence="1" id="KW-1133">Transmembrane helix</keyword>
<feature type="transmembrane region" description="Helical" evidence="1">
    <location>
        <begin position="21"/>
        <end position="40"/>
    </location>
</feature>
<keyword evidence="1" id="KW-0812">Transmembrane</keyword>
<evidence type="ECO:0000256" key="1">
    <source>
        <dbReference type="SAM" id="Phobius"/>
    </source>
</evidence>
<evidence type="ECO:0000313" key="3">
    <source>
        <dbReference type="Proteomes" id="UP000316476"/>
    </source>
</evidence>
<dbReference type="RefSeq" id="WP_146413776.1">
    <property type="nucleotide sequence ID" value="NZ_SJPZ01000001.1"/>
</dbReference>
<evidence type="ECO:0008006" key="4">
    <source>
        <dbReference type="Google" id="ProtNLM"/>
    </source>
</evidence>
<organism evidence="2 3">
    <name type="scientific">Crateriforma conspicua</name>
    <dbReference type="NCBI Taxonomy" id="2527996"/>
    <lineage>
        <taxon>Bacteria</taxon>
        <taxon>Pseudomonadati</taxon>
        <taxon>Planctomycetota</taxon>
        <taxon>Planctomycetia</taxon>
        <taxon>Planctomycetales</taxon>
        <taxon>Planctomycetaceae</taxon>
        <taxon>Crateriforma</taxon>
    </lineage>
</organism>
<dbReference type="Proteomes" id="UP000316476">
    <property type="component" value="Unassembled WGS sequence"/>
</dbReference>
<gene>
    <name evidence="2" type="ORF">V7x_29260</name>
</gene>
<protein>
    <recommendedName>
        <fullName evidence="4">Transmembrane protein</fullName>
    </recommendedName>
</protein>
<dbReference type="AlphaFoldDB" id="A0A5C6FW50"/>
<reference evidence="2 3" key="1">
    <citation type="submission" date="2019-02" db="EMBL/GenBank/DDBJ databases">
        <title>Deep-cultivation of Planctomycetes and their phenomic and genomic characterization uncovers novel biology.</title>
        <authorList>
            <person name="Wiegand S."/>
            <person name="Jogler M."/>
            <person name="Boedeker C."/>
            <person name="Pinto D."/>
            <person name="Vollmers J."/>
            <person name="Rivas-Marin E."/>
            <person name="Kohn T."/>
            <person name="Peeters S.H."/>
            <person name="Heuer A."/>
            <person name="Rast P."/>
            <person name="Oberbeckmann S."/>
            <person name="Bunk B."/>
            <person name="Jeske O."/>
            <person name="Meyerdierks A."/>
            <person name="Storesund J.E."/>
            <person name="Kallscheuer N."/>
            <person name="Luecker S."/>
            <person name="Lage O.M."/>
            <person name="Pohl T."/>
            <person name="Merkel B.J."/>
            <person name="Hornburger P."/>
            <person name="Mueller R.-W."/>
            <person name="Bruemmer F."/>
            <person name="Labrenz M."/>
            <person name="Spormann A.M."/>
            <person name="Op Den Camp H."/>
            <person name="Overmann J."/>
            <person name="Amann R."/>
            <person name="Jetten M.S.M."/>
            <person name="Mascher T."/>
            <person name="Medema M.H."/>
            <person name="Devos D.P."/>
            <person name="Kaster A.-K."/>
            <person name="Ovreas L."/>
            <person name="Rohde M."/>
            <person name="Galperin M.Y."/>
            <person name="Jogler C."/>
        </authorList>
    </citation>
    <scope>NUCLEOTIDE SEQUENCE [LARGE SCALE GENOMIC DNA]</scope>
    <source>
        <strain evidence="2 3">V7</strain>
    </source>
</reference>
<dbReference type="OrthoDB" id="9878449at2"/>
<dbReference type="EMBL" id="SJPZ01000001">
    <property type="protein sequence ID" value="TWU67352.1"/>
    <property type="molecule type" value="Genomic_DNA"/>
</dbReference>
<evidence type="ECO:0000313" key="2">
    <source>
        <dbReference type="EMBL" id="TWU67352.1"/>
    </source>
</evidence>
<sequence>MTPNQSPSDDRQRKAGLTHKKLLGFVVSAVVTLGSLMWIVSLSSRIVDHQSNEVDARDVSYSPGDPEFDRLSRSEKVEALRREAARIDENLMWRRSYRLREQRRRNQPGTYEVHESWKREVENLEKQVKAFRNPVPGSIGWDVRERLKELKADPALNSSDRESLRD</sequence>
<comment type="caution">
    <text evidence="2">The sequence shown here is derived from an EMBL/GenBank/DDBJ whole genome shotgun (WGS) entry which is preliminary data.</text>
</comment>